<dbReference type="FunFam" id="1.25.40.10:FF:000158">
    <property type="entry name" value="pentatricopeptide repeat-containing protein At2g33680"/>
    <property type="match status" value="1"/>
</dbReference>
<dbReference type="InterPro" id="IPR032867">
    <property type="entry name" value="DYW_dom"/>
</dbReference>
<dbReference type="OrthoDB" id="185373at2759"/>
<keyword evidence="6" id="KW-1185">Reference proteome</keyword>
<evidence type="ECO:0000256" key="1">
    <source>
        <dbReference type="ARBA" id="ARBA00006643"/>
    </source>
</evidence>
<dbReference type="NCBIfam" id="TIGR00756">
    <property type="entry name" value="PPR"/>
    <property type="match status" value="2"/>
</dbReference>
<dbReference type="PROSITE" id="PS51257">
    <property type="entry name" value="PROKAR_LIPOPROTEIN"/>
    <property type="match status" value="1"/>
</dbReference>
<dbReference type="Gene3D" id="1.25.40.10">
    <property type="entry name" value="Tetratricopeptide repeat domain"/>
    <property type="match status" value="4"/>
</dbReference>
<organism evidence="5 6">
    <name type="scientific">Capsicum baccatum</name>
    <name type="common">Peruvian pepper</name>
    <dbReference type="NCBI Taxonomy" id="33114"/>
    <lineage>
        <taxon>Eukaryota</taxon>
        <taxon>Viridiplantae</taxon>
        <taxon>Streptophyta</taxon>
        <taxon>Embryophyta</taxon>
        <taxon>Tracheophyta</taxon>
        <taxon>Spermatophyta</taxon>
        <taxon>Magnoliopsida</taxon>
        <taxon>eudicotyledons</taxon>
        <taxon>Gunneridae</taxon>
        <taxon>Pentapetalae</taxon>
        <taxon>asterids</taxon>
        <taxon>lamiids</taxon>
        <taxon>Solanales</taxon>
        <taxon>Solanaceae</taxon>
        <taxon>Solanoideae</taxon>
        <taxon>Capsiceae</taxon>
        <taxon>Capsicum</taxon>
    </lineage>
</organism>
<dbReference type="GO" id="GO:0008270">
    <property type="term" value="F:zinc ion binding"/>
    <property type="evidence" value="ECO:0007669"/>
    <property type="project" value="InterPro"/>
</dbReference>
<evidence type="ECO:0000313" key="6">
    <source>
        <dbReference type="Proteomes" id="UP000224567"/>
    </source>
</evidence>
<dbReference type="InterPro" id="IPR011990">
    <property type="entry name" value="TPR-like_helical_dom_sf"/>
</dbReference>
<dbReference type="InterPro" id="IPR046960">
    <property type="entry name" value="PPR_At4g14850-like_plant"/>
</dbReference>
<name>A0A2G2WU42_CAPBA</name>
<keyword evidence="2" id="KW-0677">Repeat</keyword>
<evidence type="ECO:0000259" key="4">
    <source>
        <dbReference type="Pfam" id="PF14432"/>
    </source>
</evidence>
<dbReference type="PROSITE" id="PS51375">
    <property type="entry name" value="PPR"/>
    <property type="match status" value="2"/>
</dbReference>
<dbReference type="InterPro" id="IPR046849">
    <property type="entry name" value="E2_motif"/>
</dbReference>
<dbReference type="Pfam" id="PF14432">
    <property type="entry name" value="DYW_deaminase"/>
    <property type="match status" value="1"/>
</dbReference>
<dbReference type="AlphaFoldDB" id="A0A2G2WU42"/>
<comment type="caution">
    <text evidence="5">The sequence shown here is derived from an EMBL/GenBank/DDBJ whole genome shotgun (WGS) entry which is preliminary data.</text>
</comment>
<dbReference type="InterPro" id="IPR002885">
    <property type="entry name" value="PPR_rpt"/>
</dbReference>
<reference evidence="5 6" key="1">
    <citation type="journal article" date="2017" name="Genome Biol.">
        <title>New reference genome sequences of hot pepper reveal the massive evolution of plant disease-resistance genes by retroduplication.</title>
        <authorList>
            <person name="Kim S."/>
            <person name="Park J."/>
            <person name="Yeom S.I."/>
            <person name="Kim Y.M."/>
            <person name="Seo E."/>
            <person name="Kim K.T."/>
            <person name="Kim M.S."/>
            <person name="Lee J.M."/>
            <person name="Cheong K."/>
            <person name="Shin H.S."/>
            <person name="Kim S.B."/>
            <person name="Han K."/>
            <person name="Lee J."/>
            <person name="Park M."/>
            <person name="Lee H.A."/>
            <person name="Lee H.Y."/>
            <person name="Lee Y."/>
            <person name="Oh S."/>
            <person name="Lee J.H."/>
            <person name="Choi E."/>
            <person name="Choi E."/>
            <person name="Lee S.E."/>
            <person name="Jeon J."/>
            <person name="Kim H."/>
            <person name="Choi G."/>
            <person name="Song H."/>
            <person name="Lee J."/>
            <person name="Lee S.C."/>
            <person name="Kwon J.K."/>
            <person name="Lee H.Y."/>
            <person name="Koo N."/>
            <person name="Hong Y."/>
            <person name="Kim R.W."/>
            <person name="Kang W.H."/>
            <person name="Huh J.H."/>
            <person name="Kang B.C."/>
            <person name="Yang T.J."/>
            <person name="Lee Y.H."/>
            <person name="Bennetzen J.L."/>
            <person name="Choi D."/>
        </authorList>
    </citation>
    <scope>NUCLEOTIDE SEQUENCE [LARGE SCALE GENOMIC DNA]</scope>
    <source>
        <strain evidence="6">cv. PBC81</strain>
    </source>
</reference>
<dbReference type="GO" id="GO:0099402">
    <property type="term" value="P:plant organ development"/>
    <property type="evidence" value="ECO:0007669"/>
    <property type="project" value="UniProtKB-ARBA"/>
</dbReference>
<evidence type="ECO:0000256" key="3">
    <source>
        <dbReference type="PROSITE-ProRule" id="PRU00708"/>
    </source>
</evidence>
<accession>A0A2G2WU42</accession>
<dbReference type="GO" id="GO:0003723">
    <property type="term" value="F:RNA binding"/>
    <property type="evidence" value="ECO:0007669"/>
    <property type="project" value="InterPro"/>
</dbReference>
<evidence type="ECO:0000313" key="5">
    <source>
        <dbReference type="EMBL" id="PHT48711.1"/>
    </source>
</evidence>
<feature type="repeat" description="PPR" evidence="3">
    <location>
        <begin position="22"/>
        <end position="56"/>
    </location>
</feature>
<comment type="similarity">
    <text evidence="1">Belongs to the PPR family. PCMP-H subfamily.</text>
</comment>
<dbReference type="PANTHER" id="PTHR47926">
    <property type="entry name" value="PENTATRICOPEPTIDE REPEAT-CONTAINING PROTEIN"/>
    <property type="match status" value="1"/>
</dbReference>
<dbReference type="Proteomes" id="UP000224567">
    <property type="component" value="Unassembled WGS sequence"/>
</dbReference>
<gene>
    <name evidence="5" type="ORF">CQW23_12919</name>
</gene>
<evidence type="ECO:0000256" key="2">
    <source>
        <dbReference type="ARBA" id="ARBA00022737"/>
    </source>
</evidence>
<dbReference type="EMBL" id="MLFT02000005">
    <property type="protein sequence ID" value="PHT48711.1"/>
    <property type="molecule type" value="Genomic_DNA"/>
</dbReference>
<feature type="domain" description="DYW" evidence="4">
    <location>
        <begin position="612"/>
        <end position="704"/>
    </location>
</feature>
<feature type="repeat" description="PPR" evidence="3">
    <location>
        <begin position="376"/>
        <end position="410"/>
    </location>
</feature>
<protein>
    <recommendedName>
        <fullName evidence="4">DYW domain-containing protein</fullName>
    </recommendedName>
</protein>
<reference evidence="6" key="2">
    <citation type="journal article" date="2017" name="J. Anim. Genet.">
        <title>Multiple reference genome sequences of hot pepper reveal the massive evolution of plant disease resistance genes by retroduplication.</title>
        <authorList>
            <person name="Kim S."/>
            <person name="Park J."/>
            <person name="Yeom S.-I."/>
            <person name="Kim Y.-M."/>
            <person name="Seo E."/>
            <person name="Kim K.-T."/>
            <person name="Kim M.-S."/>
            <person name="Lee J.M."/>
            <person name="Cheong K."/>
            <person name="Shin H.-S."/>
            <person name="Kim S.-B."/>
            <person name="Han K."/>
            <person name="Lee J."/>
            <person name="Park M."/>
            <person name="Lee H.-A."/>
            <person name="Lee H.-Y."/>
            <person name="Lee Y."/>
            <person name="Oh S."/>
            <person name="Lee J.H."/>
            <person name="Choi E."/>
            <person name="Choi E."/>
            <person name="Lee S.E."/>
            <person name="Jeon J."/>
            <person name="Kim H."/>
            <person name="Choi G."/>
            <person name="Song H."/>
            <person name="Lee J."/>
            <person name="Lee S.-C."/>
            <person name="Kwon J.-K."/>
            <person name="Lee H.-Y."/>
            <person name="Koo N."/>
            <person name="Hong Y."/>
            <person name="Kim R.W."/>
            <person name="Kang W.-H."/>
            <person name="Huh J.H."/>
            <person name="Kang B.-C."/>
            <person name="Yang T.-J."/>
            <person name="Lee Y.-H."/>
            <person name="Bennetzen J.L."/>
            <person name="Choi D."/>
        </authorList>
    </citation>
    <scope>NUCLEOTIDE SEQUENCE [LARGE SCALE GENOMIC DNA]</scope>
    <source>
        <strain evidence="6">cv. PBC81</strain>
    </source>
</reference>
<dbReference type="Pfam" id="PF13041">
    <property type="entry name" value="PPR_2"/>
    <property type="match status" value="2"/>
</dbReference>
<dbReference type="GO" id="GO:0009451">
    <property type="term" value="P:RNA modification"/>
    <property type="evidence" value="ECO:0007669"/>
    <property type="project" value="InterPro"/>
</dbReference>
<dbReference type="Pfam" id="PF20431">
    <property type="entry name" value="E_motif"/>
    <property type="match status" value="1"/>
</dbReference>
<dbReference type="Pfam" id="PF20430">
    <property type="entry name" value="Eplus_motif"/>
    <property type="match status" value="1"/>
</dbReference>
<dbReference type="PANTHER" id="PTHR47926:SF530">
    <property type="entry name" value="DYW DOMAIN-CONTAINING PROTEIN"/>
    <property type="match status" value="1"/>
</dbReference>
<dbReference type="Pfam" id="PF01535">
    <property type="entry name" value="PPR"/>
    <property type="match status" value="1"/>
</dbReference>
<dbReference type="InterPro" id="IPR046848">
    <property type="entry name" value="E_motif"/>
</dbReference>
<proteinExistence type="inferred from homology"/>
<sequence>MYAKCGMMMDSRMLFEEIKERNAVSWNVLFSCYTRNDIFSEAMCVFYDMIDSGVRPDEYSLSNILNVCTGLGAIVGGKKIYGYLVKLGYGYDPFSSNALVDMYAKGGDFKDAVRDFEGIVAPDVVLLNAIIAGCALHECQRQGIDMLNRMRRSGIWSNMFTLSSALKACASLELPELGKALHSLLIKKDVILDSCVSVGLIDMYCKCDLTKDARLIYALMPGKDLFALNAMISGYSQIEADDACLDLFIQTCTQGIGFDQKTLLAILNSAAGFQAASVCKQVLALSVKSGFLCDTFVVNSLVDSYGKCSQLDAAARIFDECPTPDLPSFYLSYNSLCSTRSSSLLNACANLSAYEQGKQLHAHVLKFGFTSDVFAGIVSWSAMIGGLTQHGRAKQALHLFDEMLKDGVSPNHITLVSVLYACNRAGLVAEAKKYFETMNDSFRIKPTQEHQACMVDVLDRAGKLDDAIELVNKIPFEADAFPCLEPGVYRKQPFYFSGADASVWGALLGAARIHKNVEVGKHAAEMFFKLEPDKSGTHVLRANIYVSFGLWGDVVEVRRFMKTSRVKKEPGMSWIEVKDGIYTFIVGDRNHPRSDEIYGKLEELGQLMAKAGYVPMIHFDLRDVERRQKEILLSYHSEKLAVAFGLIATPHGVPIRVKKNLRICLDCHTAFKLICKIVSREIIIRDINWFHHFKDGSCSCGDYW</sequence>